<reference evidence="2 3" key="1">
    <citation type="submission" date="2019-01" db="EMBL/GenBank/DDBJ databases">
        <title>Sequencing of cultivated peanut Arachis hypogaea provides insights into genome evolution and oil improvement.</title>
        <authorList>
            <person name="Chen X."/>
        </authorList>
    </citation>
    <scope>NUCLEOTIDE SEQUENCE [LARGE SCALE GENOMIC DNA]</scope>
    <source>
        <strain evidence="3">cv. Fuhuasheng</strain>
        <tissue evidence="2">Leaves</tissue>
    </source>
</reference>
<dbReference type="PANTHER" id="PTHR34835">
    <property type="entry name" value="OS07G0283600 PROTEIN-RELATED"/>
    <property type="match status" value="1"/>
</dbReference>
<proteinExistence type="predicted"/>
<feature type="compositionally biased region" description="Basic residues" evidence="1">
    <location>
        <begin position="254"/>
        <end position="265"/>
    </location>
</feature>
<accession>A0A445AYH5</accession>
<dbReference type="AlphaFoldDB" id="A0A445AYH5"/>
<keyword evidence="3" id="KW-1185">Reference proteome</keyword>
<sequence length="378" mass="43368">MSHEKKGIVQELGFGGLMHIPPMNVLHKLLKELAYSLNLIKPHWTPSPLFPGKVKFQELSEEDKEVFRSFQGTNLKQLTNSMMEISVDGDEDRLKFKRTFSLYIQMSFLLPTTINKVSLVHIPLIFCVDTIREWNWGGHVLNFLIKGISENILKKKKVVDSCLYALMIVYFHESTHKNKPVDTIPRPPWLQHWTRELLGIVKRAQLKDKLMRIKKEEKKEKKKKPQKKKNISSESDSVTDSESDSEQDSEGAPKIRKQPTRKAKKFKEPQESLNEPAPILEAIIGSNPQEKIIILQKETHSQSEPLDILPLQIFAPPSETTASSPLQKQPTIAKSPSEEYIEEAINATPQPHEPDETHQQKNILKNNLNNLNKNLMSQ</sequence>
<dbReference type="EMBL" id="SDMP01000011">
    <property type="protein sequence ID" value="RYR31471.1"/>
    <property type="molecule type" value="Genomic_DNA"/>
</dbReference>
<feature type="region of interest" description="Disordered" evidence="1">
    <location>
        <begin position="214"/>
        <end position="277"/>
    </location>
</feature>
<evidence type="ECO:0000313" key="3">
    <source>
        <dbReference type="Proteomes" id="UP000289738"/>
    </source>
</evidence>
<feature type="compositionally biased region" description="Acidic residues" evidence="1">
    <location>
        <begin position="237"/>
        <end position="249"/>
    </location>
</feature>
<gene>
    <name evidence="2" type="ORF">Ahy_B01g056268</name>
</gene>
<dbReference type="Proteomes" id="UP000289738">
    <property type="component" value="Chromosome B01"/>
</dbReference>
<name>A0A445AYH5_ARAHY</name>
<feature type="compositionally biased region" description="Low complexity" evidence="1">
    <location>
        <begin position="361"/>
        <end position="378"/>
    </location>
</feature>
<evidence type="ECO:0000256" key="1">
    <source>
        <dbReference type="SAM" id="MobiDB-lite"/>
    </source>
</evidence>
<organism evidence="2 3">
    <name type="scientific">Arachis hypogaea</name>
    <name type="common">Peanut</name>
    <dbReference type="NCBI Taxonomy" id="3818"/>
    <lineage>
        <taxon>Eukaryota</taxon>
        <taxon>Viridiplantae</taxon>
        <taxon>Streptophyta</taxon>
        <taxon>Embryophyta</taxon>
        <taxon>Tracheophyta</taxon>
        <taxon>Spermatophyta</taxon>
        <taxon>Magnoliopsida</taxon>
        <taxon>eudicotyledons</taxon>
        <taxon>Gunneridae</taxon>
        <taxon>Pentapetalae</taxon>
        <taxon>rosids</taxon>
        <taxon>fabids</taxon>
        <taxon>Fabales</taxon>
        <taxon>Fabaceae</taxon>
        <taxon>Papilionoideae</taxon>
        <taxon>50 kb inversion clade</taxon>
        <taxon>dalbergioids sensu lato</taxon>
        <taxon>Dalbergieae</taxon>
        <taxon>Pterocarpus clade</taxon>
        <taxon>Arachis</taxon>
    </lineage>
</organism>
<feature type="compositionally biased region" description="Polar residues" evidence="1">
    <location>
        <begin position="318"/>
        <end position="334"/>
    </location>
</feature>
<dbReference type="PANTHER" id="PTHR34835:SF34">
    <property type="entry name" value="OS08G0555500 PROTEIN"/>
    <property type="match status" value="1"/>
</dbReference>
<feature type="compositionally biased region" description="Basic residues" evidence="1">
    <location>
        <begin position="220"/>
        <end position="230"/>
    </location>
</feature>
<evidence type="ECO:0008006" key="4">
    <source>
        <dbReference type="Google" id="ProtNLM"/>
    </source>
</evidence>
<comment type="caution">
    <text evidence="2">The sequence shown here is derived from an EMBL/GenBank/DDBJ whole genome shotgun (WGS) entry which is preliminary data.</text>
</comment>
<protein>
    <recommendedName>
        <fullName evidence="4">Aminotransferase-like plant mobile domain-containing protein</fullName>
    </recommendedName>
</protein>
<feature type="region of interest" description="Disordered" evidence="1">
    <location>
        <begin position="317"/>
        <end position="378"/>
    </location>
</feature>
<evidence type="ECO:0000313" key="2">
    <source>
        <dbReference type="EMBL" id="RYR31471.1"/>
    </source>
</evidence>